<dbReference type="OrthoDB" id="6245124at2759"/>
<evidence type="ECO:0000256" key="2">
    <source>
        <dbReference type="SAM" id="SignalP"/>
    </source>
</evidence>
<dbReference type="Proteomes" id="UP000278807">
    <property type="component" value="Unassembled WGS sequence"/>
</dbReference>
<dbReference type="AlphaFoldDB" id="A0A0R3T408"/>
<gene>
    <name evidence="3" type="ORF">HNAJ_LOCUS1782</name>
</gene>
<reference evidence="3 4" key="2">
    <citation type="submission" date="2018-11" db="EMBL/GenBank/DDBJ databases">
        <authorList>
            <consortium name="Pathogen Informatics"/>
        </authorList>
    </citation>
    <scope>NUCLEOTIDE SEQUENCE [LARGE SCALE GENOMIC DNA]</scope>
</reference>
<evidence type="ECO:0000313" key="4">
    <source>
        <dbReference type="Proteomes" id="UP000278807"/>
    </source>
</evidence>
<dbReference type="WBParaSite" id="HNAJ_0000178301-mRNA-1">
    <property type="protein sequence ID" value="HNAJ_0000178301-mRNA-1"/>
    <property type="gene ID" value="HNAJ_0000178301"/>
</dbReference>
<evidence type="ECO:0000313" key="5">
    <source>
        <dbReference type="WBParaSite" id="HNAJ_0000178301-mRNA-1"/>
    </source>
</evidence>
<reference evidence="5" key="1">
    <citation type="submission" date="2016-04" db="UniProtKB">
        <authorList>
            <consortium name="WormBaseParasite"/>
        </authorList>
    </citation>
    <scope>IDENTIFICATION</scope>
</reference>
<accession>A0A0R3T408</accession>
<dbReference type="EMBL" id="UZAE01000747">
    <property type="protein sequence ID" value="VDN97641.1"/>
    <property type="molecule type" value="Genomic_DNA"/>
</dbReference>
<proteinExistence type="predicted"/>
<evidence type="ECO:0000313" key="3">
    <source>
        <dbReference type="EMBL" id="VDN97641.1"/>
    </source>
</evidence>
<feature type="chain" id="PRO_5043131667" evidence="2">
    <location>
        <begin position="22"/>
        <end position="77"/>
    </location>
</feature>
<keyword evidence="2" id="KW-0732">Signal</keyword>
<organism evidence="5">
    <name type="scientific">Rodentolepis nana</name>
    <name type="common">Dwarf tapeworm</name>
    <name type="synonym">Hymenolepis nana</name>
    <dbReference type="NCBI Taxonomy" id="102285"/>
    <lineage>
        <taxon>Eukaryota</taxon>
        <taxon>Metazoa</taxon>
        <taxon>Spiralia</taxon>
        <taxon>Lophotrochozoa</taxon>
        <taxon>Platyhelminthes</taxon>
        <taxon>Cestoda</taxon>
        <taxon>Eucestoda</taxon>
        <taxon>Cyclophyllidea</taxon>
        <taxon>Hymenolepididae</taxon>
        <taxon>Rodentolepis</taxon>
    </lineage>
</organism>
<name>A0A0R3T408_RODNA</name>
<sequence length="77" mass="9166">MLKFVVIAALILISQVPDAEADLAGYYLDFFGLRTTYIPYLNDDLEKIKEHREQKEKAREGLRQHFERENQRRRGEL</sequence>
<evidence type="ECO:0000256" key="1">
    <source>
        <dbReference type="SAM" id="MobiDB-lite"/>
    </source>
</evidence>
<protein>
    <submittedName>
        <fullName evidence="3 5">Uncharacterized protein</fullName>
    </submittedName>
</protein>
<feature type="region of interest" description="Disordered" evidence="1">
    <location>
        <begin position="52"/>
        <end position="77"/>
    </location>
</feature>
<feature type="signal peptide" evidence="2">
    <location>
        <begin position="1"/>
        <end position="21"/>
    </location>
</feature>
<keyword evidence="4" id="KW-1185">Reference proteome</keyword>